<dbReference type="AlphaFoldDB" id="A0A6A6PC16"/>
<feature type="region of interest" description="Disordered" evidence="1">
    <location>
        <begin position="1"/>
        <end position="31"/>
    </location>
</feature>
<evidence type="ECO:0000313" key="3">
    <source>
        <dbReference type="Proteomes" id="UP000799766"/>
    </source>
</evidence>
<evidence type="ECO:0000256" key="1">
    <source>
        <dbReference type="SAM" id="MobiDB-lite"/>
    </source>
</evidence>
<keyword evidence="3" id="KW-1185">Reference proteome</keyword>
<accession>A0A6A6PC16</accession>
<dbReference type="OrthoDB" id="424402at2759"/>
<name>A0A6A6PC16_9PEZI</name>
<organism evidence="2 3">
    <name type="scientific">Lineolata rhizophorae</name>
    <dbReference type="NCBI Taxonomy" id="578093"/>
    <lineage>
        <taxon>Eukaryota</taxon>
        <taxon>Fungi</taxon>
        <taxon>Dikarya</taxon>
        <taxon>Ascomycota</taxon>
        <taxon>Pezizomycotina</taxon>
        <taxon>Dothideomycetes</taxon>
        <taxon>Dothideomycetes incertae sedis</taxon>
        <taxon>Lineolatales</taxon>
        <taxon>Lineolataceae</taxon>
        <taxon>Lineolata</taxon>
    </lineage>
</organism>
<protein>
    <recommendedName>
        <fullName evidence="4">DNA/RNA-binding protein Alba-like domain-containing protein</fullName>
    </recommendedName>
</protein>
<evidence type="ECO:0008006" key="4">
    <source>
        <dbReference type="Google" id="ProtNLM"/>
    </source>
</evidence>
<feature type="compositionally biased region" description="Basic and acidic residues" evidence="1">
    <location>
        <begin position="1"/>
        <end position="11"/>
    </location>
</feature>
<sequence length="155" mass="17199">MKNTKIRDKVRATLSHFPSVDKGPATETGTEGKKRAKVALLVAPAEAANKLVSVLEVAKRELEENNAPRFQYTAVIGRPAKVENRNSNLVQNQDDEMDEDDGFEPMDVERRLKLLEGRTIRPPPAPILAVYLSDVQILELKSTYGEQAYAGKPGR</sequence>
<reference evidence="2" key="1">
    <citation type="journal article" date="2020" name="Stud. Mycol.">
        <title>101 Dothideomycetes genomes: a test case for predicting lifestyles and emergence of pathogens.</title>
        <authorList>
            <person name="Haridas S."/>
            <person name="Albert R."/>
            <person name="Binder M."/>
            <person name="Bloem J."/>
            <person name="Labutti K."/>
            <person name="Salamov A."/>
            <person name="Andreopoulos B."/>
            <person name="Baker S."/>
            <person name="Barry K."/>
            <person name="Bills G."/>
            <person name="Bluhm B."/>
            <person name="Cannon C."/>
            <person name="Castanera R."/>
            <person name="Culley D."/>
            <person name="Daum C."/>
            <person name="Ezra D."/>
            <person name="Gonzalez J."/>
            <person name="Henrissat B."/>
            <person name="Kuo A."/>
            <person name="Liang C."/>
            <person name="Lipzen A."/>
            <person name="Lutzoni F."/>
            <person name="Magnuson J."/>
            <person name="Mondo S."/>
            <person name="Nolan M."/>
            <person name="Ohm R."/>
            <person name="Pangilinan J."/>
            <person name="Park H.-J."/>
            <person name="Ramirez L."/>
            <person name="Alfaro M."/>
            <person name="Sun H."/>
            <person name="Tritt A."/>
            <person name="Yoshinaga Y."/>
            <person name="Zwiers L.-H."/>
            <person name="Turgeon B."/>
            <person name="Goodwin S."/>
            <person name="Spatafora J."/>
            <person name="Crous P."/>
            <person name="Grigoriev I."/>
        </authorList>
    </citation>
    <scope>NUCLEOTIDE SEQUENCE</scope>
    <source>
        <strain evidence="2">ATCC 16933</strain>
    </source>
</reference>
<evidence type="ECO:0000313" key="2">
    <source>
        <dbReference type="EMBL" id="KAF2461342.1"/>
    </source>
</evidence>
<proteinExistence type="predicted"/>
<dbReference type="EMBL" id="MU001671">
    <property type="protein sequence ID" value="KAF2461342.1"/>
    <property type="molecule type" value="Genomic_DNA"/>
</dbReference>
<gene>
    <name evidence="2" type="ORF">BDY21DRAFT_84090</name>
</gene>
<dbReference type="Proteomes" id="UP000799766">
    <property type="component" value="Unassembled WGS sequence"/>
</dbReference>